<feature type="transmembrane region" description="Helical" evidence="8">
    <location>
        <begin position="114"/>
        <end position="137"/>
    </location>
</feature>
<dbReference type="InterPro" id="IPR000522">
    <property type="entry name" value="ABC_transptr_permease_BtuC"/>
</dbReference>
<dbReference type="GO" id="GO:0022857">
    <property type="term" value="F:transmembrane transporter activity"/>
    <property type="evidence" value="ECO:0007669"/>
    <property type="project" value="InterPro"/>
</dbReference>
<evidence type="ECO:0000256" key="8">
    <source>
        <dbReference type="SAM" id="Phobius"/>
    </source>
</evidence>
<evidence type="ECO:0000256" key="6">
    <source>
        <dbReference type="ARBA" id="ARBA00022989"/>
    </source>
</evidence>
<dbReference type="EMBL" id="JAIFOD010000025">
    <property type="protein sequence ID" value="MBX4193965.1"/>
    <property type="molecule type" value="Genomic_DNA"/>
</dbReference>
<dbReference type="InterPro" id="IPR037294">
    <property type="entry name" value="ABC_BtuC-like"/>
</dbReference>
<keyword evidence="3" id="KW-0813">Transport</keyword>
<evidence type="ECO:0000313" key="9">
    <source>
        <dbReference type="EMBL" id="MBA4545377.1"/>
    </source>
</evidence>
<feature type="transmembrane region" description="Helical" evidence="8">
    <location>
        <begin position="149"/>
        <end position="171"/>
    </location>
</feature>
<evidence type="ECO:0000313" key="10">
    <source>
        <dbReference type="EMBL" id="MBX4193965.1"/>
    </source>
</evidence>
<feature type="transmembrane region" description="Helical" evidence="8">
    <location>
        <begin position="90"/>
        <end position="108"/>
    </location>
</feature>
<dbReference type="Gene3D" id="1.10.3470.10">
    <property type="entry name" value="ABC transporter involved in vitamin B12 uptake, BtuC"/>
    <property type="match status" value="1"/>
</dbReference>
<evidence type="ECO:0000256" key="3">
    <source>
        <dbReference type="ARBA" id="ARBA00022448"/>
    </source>
</evidence>
<dbReference type="Proteomes" id="UP000531895">
    <property type="component" value="Unassembled WGS sequence"/>
</dbReference>
<feature type="transmembrane region" description="Helical" evidence="8">
    <location>
        <begin position="239"/>
        <end position="261"/>
    </location>
</feature>
<feature type="transmembrane region" description="Helical" evidence="8">
    <location>
        <begin position="7"/>
        <end position="31"/>
    </location>
</feature>
<name>A0A7W1XF28_9ENTE</name>
<evidence type="ECO:0000256" key="1">
    <source>
        <dbReference type="ARBA" id="ARBA00004651"/>
    </source>
</evidence>
<feature type="transmembrane region" description="Helical" evidence="8">
    <location>
        <begin position="191"/>
        <end position="213"/>
    </location>
</feature>
<organism evidence="9 11">
    <name type="scientific">Enterococcus lactis</name>
    <dbReference type="NCBI Taxonomy" id="357441"/>
    <lineage>
        <taxon>Bacteria</taxon>
        <taxon>Bacillati</taxon>
        <taxon>Bacillota</taxon>
        <taxon>Bacilli</taxon>
        <taxon>Lactobacillales</taxon>
        <taxon>Enterococcaceae</taxon>
        <taxon>Enterococcus</taxon>
    </lineage>
</organism>
<evidence type="ECO:0000256" key="5">
    <source>
        <dbReference type="ARBA" id="ARBA00022692"/>
    </source>
</evidence>
<dbReference type="EMBL" id="JACEIT010000003">
    <property type="protein sequence ID" value="MBA4545377.1"/>
    <property type="molecule type" value="Genomic_DNA"/>
</dbReference>
<sequence>MKRIYWTLYFLLFLLIVLSVGSLMIGTPFIYLDQLFDTFIGKGSSSLALALIVGEFRVPRLLISLLAGACLGVSGYILQGVTRNELADSSILGINAGAGFLVMLYLGFFSQYSLPFLLLVVAFIGGILAACCVYLAAYDRNGFLGMNRILLSGIAVNAGLSALTLLCTIQLSKENYGFVNAWLAGSIWGASWSYVWALLPWAIILIPLGGFYAQRIGLLSFGQERAQGLGLNVNKSQKILLLLAVALASGSVAVTGSLSFVGLLAPHAAKLVVRKENHWTFILSSLFGSVFVLSADIVARVILPSGEIPTGILIAFFGAPYFLYVLFIRQKHVLSS</sequence>
<feature type="transmembrane region" description="Helical" evidence="8">
    <location>
        <begin position="61"/>
        <end position="78"/>
    </location>
</feature>
<dbReference type="CDD" id="cd06550">
    <property type="entry name" value="TM_ABC_iron-siderophores_like"/>
    <property type="match status" value="1"/>
</dbReference>
<dbReference type="PANTHER" id="PTHR30472:SF64">
    <property type="entry name" value="IRON(3+)-HYDROXAMATE IMPORT SYSTEM PERMEASE PROTEIN FHUG"/>
    <property type="match status" value="1"/>
</dbReference>
<dbReference type="SUPFAM" id="SSF81345">
    <property type="entry name" value="ABC transporter involved in vitamin B12 uptake, BtuC"/>
    <property type="match status" value="1"/>
</dbReference>
<evidence type="ECO:0000256" key="7">
    <source>
        <dbReference type="ARBA" id="ARBA00023136"/>
    </source>
</evidence>
<dbReference type="AlphaFoldDB" id="A0A7W1XF28"/>
<dbReference type="PANTHER" id="PTHR30472">
    <property type="entry name" value="FERRIC ENTEROBACTIN TRANSPORT SYSTEM PERMEASE PROTEIN"/>
    <property type="match status" value="1"/>
</dbReference>
<dbReference type="RefSeq" id="WP_070704975.1">
    <property type="nucleotide sequence ID" value="NZ_BNJW01000001.1"/>
</dbReference>
<dbReference type="GO" id="GO:0005886">
    <property type="term" value="C:plasma membrane"/>
    <property type="evidence" value="ECO:0007669"/>
    <property type="project" value="UniProtKB-SubCell"/>
</dbReference>
<comment type="similarity">
    <text evidence="2">Belongs to the binding-protein-dependent transport system permease family. FecCD subfamily.</text>
</comment>
<keyword evidence="7 8" id="KW-0472">Membrane</keyword>
<keyword evidence="5 8" id="KW-0812">Transmembrane</keyword>
<dbReference type="Proteomes" id="UP000704433">
    <property type="component" value="Unassembled WGS sequence"/>
</dbReference>
<reference evidence="9 11" key="1">
    <citation type="submission" date="2020-07" db="EMBL/GenBank/DDBJ databases">
        <authorList>
            <person name="Feng H."/>
        </authorList>
    </citation>
    <scope>NUCLEOTIDE SEQUENCE [LARGE SCALE GENOMIC DNA]</scope>
    <source>
        <strain evidence="11">s-7</strain>
        <strain evidence="9">S-7</strain>
    </source>
</reference>
<feature type="transmembrane region" description="Helical" evidence="8">
    <location>
        <begin position="281"/>
        <end position="303"/>
    </location>
</feature>
<proteinExistence type="inferred from homology"/>
<dbReference type="GO" id="GO:0033214">
    <property type="term" value="P:siderophore-iron import into cell"/>
    <property type="evidence" value="ECO:0007669"/>
    <property type="project" value="TreeGrafter"/>
</dbReference>
<evidence type="ECO:0000256" key="2">
    <source>
        <dbReference type="ARBA" id="ARBA00007935"/>
    </source>
</evidence>
<accession>A0A7W1XF28</accession>
<protein>
    <submittedName>
        <fullName evidence="9">Iron ABC transporter permease</fullName>
    </submittedName>
</protein>
<dbReference type="FunFam" id="1.10.3470.10:FF:000001">
    <property type="entry name" value="Vitamin B12 ABC transporter permease BtuC"/>
    <property type="match status" value="1"/>
</dbReference>
<feature type="transmembrane region" description="Helical" evidence="8">
    <location>
        <begin position="310"/>
        <end position="328"/>
    </location>
</feature>
<reference evidence="10" key="2">
    <citation type="journal article" date="2022" name="J. Anim. Sci.">
        <title>Whole genome sequence analyses-based assessment of virulence potential and antimicrobial susceptibilities and resistance of Enterococcus faecium strains isolated from commercial swine and cattle probiotic products.</title>
        <authorList>
            <person name="Shridhar P.B."/>
            <person name="Amachawadi R.G."/>
            <person name="Tokach M."/>
            <person name="Patel I."/>
            <person name="Gangiredla J."/>
            <person name="Mammel M."/>
            <person name="Nagaraja T.G."/>
        </authorList>
    </citation>
    <scope>NUCLEOTIDE SEQUENCE</scope>
    <source>
        <strain evidence="10">EF216</strain>
    </source>
</reference>
<evidence type="ECO:0000256" key="4">
    <source>
        <dbReference type="ARBA" id="ARBA00022475"/>
    </source>
</evidence>
<comment type="subcellular location">
    <subcellularLocation>
        <location evidence="1">Cell membrane</location>
        <topology evidence="1">Multi-pass membrane protein</topology>
    </subcellularLocation>
</comment>
<dbReference type="Pfam" id="PF01032">
    <property type="entry name" value="FecCD"/>
    <property type="match status" value="1"/>
</dbReference>
<evidence type="ECO:0000313" key="11">
    <source>
        <dbReference type="Proteomes" id="UP000531895"/>
    </source>
</evidence>
<comment type="caution">
    <text evidence="9">The sequence shown here is derived from an EMBL/GenBank/DDBJ whole genome shotgun (WGS) entry which is preliminary data.</text>
</comment>
<keyword evidence="6 8" id="KW-1133">Transmembrane helix</keyword>
<gene>
    <name evidence="9" type="ORF">H1Z91_03300</name>
    <name evidence="10" type="ORF">KYX84_07040</name>
</gene>
<keyword evidence="4" id="KW-1003">Cell membrane</keyword>